<proteinExistence type="predicted"/>
<dbReference type="AlphaFoldDB" id="A0A1I7MM18"/>
<dbReference type="SUPFAM" id="SSF52540">
    <property type="entry name" value="P-loop containing nucleoside triphosphate hydrolases"/>
    <property type="match status" value="1"/>
</dbReference>
<feature type="domain" description="Helicase ATP-binding" evidence="6">
    <location>
        <begin position="52"/>
        <end position="208"/>
    </location>
</feature>
<evidence type="ECO:0000256" key="2">
    <source>
        <dbReference type="ARBA" id="ARBA00022801"/>
    </source>
</evidence>
<feature type="compositionally biased region" description="Low complexity" evidence="5">
    <location>
        <begin position="1"/>
        <end position="10"/>
    </location>
</feature>
<dbReference type="GO" id="GO:0016787">
    <property type="term" value="F:hydrolase activity"/>
    <property type="evidence" value="ECO:0007669"/>
    <property type="project" value="UniProtKB-KW"/>
</dbReference>
<dbReference type="STRING" id="574650.SAMN04487966_105144"/>
<dbReference type="InterPro" id="IPR011545">
    <property type="entry name" value="DEAD/DEAH_box_helicase_dom"/>
</dbReference>
<dbReference type="InterPro" id="IPR014001">
    <property type="entry name" value="Helicase_ATP-bd"/>
</dbReference>
<keyword evidence="1" id="KW-0547">Nucleotide-binding</keyword>
<dbReference type="SMART" id="SM00490">
    <property type="entry name" value="HELICc"/>
    <property type="match status" value="1"/>
</dbReference>
<dbReference type="EMBL" id="FPCG01000005">
    <property type="protein sequence ID" value="SFV22948.1"/>
    <property type="molecule type" value="Genomic_DNA"/>
</dbReference>
<feature type="region of interest" description="Disordered" evidence="5">
    <location>
        <begin position="1"/>
        <end position="24"/>
    </location>
</feature>
<dbReference type="InterPro" id="IPR021904">
    <property type="entry name" value="DUF3516"/>
</dbReference>
<keyword evidence="9" id="KW-1185">Reference proteome</keyword>
<dbReference type="PROSITE" id="PS51194">
    <property type="entry name" value="HELICASE_CTER"/>
    <property type="match status" value="1"/>
</dbReference>
<keyword evidence="3 8" id="KW-0347">Helicase</keyword>
<dbReference type="InterPro" id="IPR050699">
    <property type="entry name" value="RNA-DNA_Helicase"/>
</dbReference>
<gene>
    <name evidence="8" type="ORF">SAMN04487966_105144</name>
</gene>
<dbReference type="GO" id="GO:0005524">
    <property type="term" value="F:ATP binding"/>
    <property type="evidence" value="ECO:0007669"/>
    <property type="project" value="UniProtKB-KW"/>
</dbReference>
<keyword evidence="2" id="KW-0378">Hydrolase</keyword>
<dbReference type="Pfam" id="PF00271">
    <property type="entry name" value="Helicase_C"/>
    <property type="match status" value="1"/>
</dbReference>
<dbReference type="RefSeq" id="WP_091697022.1">
    <property type="nucleotide sequence ID" value="NZ_FPCG01000005.1"/>
</dbReference>
<dbReference type="InterPro" id="IPR027417">
    <property type="entry name" value="P-loop_NTPase"/>
</dbReference>
<evidence type="ECO:0000259" key="6">
    <source>
        <dbReference type="PROSITE" id="PS51192"/>
    </source>
</evidence>
<dbReference type="Gene3D" id="3.40.50.300">
    <property type="entry name" value="P-loop containing nucleotide triphosphate hydrolases"/>
    <property type="match status" value="2"/>
</dbReference>
<evidence type="ECO:0000256" key="5">
    <source>
        <dbReference type="SAM" id="MobiDB-lite"/>
    </source>
</evidence>
<evidence type="ECO:0000313" key="9">
    <source>
        <dbReference type="Proteomes" id="UP000198881"/>
    </source>
</evidence>
<accession>A0A1I7MM18</accession>
<reference evidence="8 9" key="1">
    <citation type="submission" date="2016-10" db="EMBL/GenBank/DDBJ databases">
        <authorList>
            <person name="de Groot N.N."/>
        </authorList>
    </citation>
    <scope>NUCLEOTIDE SEQUENCE [LARGE SCALE GENOMIC DNA]</scope>
    <source>
        <strain evidence="8 9">CGMCC 1.7054</strain>
    </source>
</reference>
<sequence>MLLTDLLPLPHTDDTGTDPTIGTPEPDAVYDAFLQWTRQREITLYPAQDEAAMELVQGHHVILATPTGSGKSLVAVAAHAHGLASGRRSYYTAPLKALVSEKFFALVEIFGAQNVGMVTGDSSVNGDAPIICCTSEILANLALRQGSGLEVGPVVMDEFHFYADPQRGWAWQVPLLELPQAQFLLMSATLGDTTRFEKDLQERTGRTAVTIAHAERPIPLSYEWSEQHVQDAVEELVTTHQAPVYVVHFSQLDAVERAQSLSSLSIATREEKDRIAERITGFRFSAGFGKTLNRLVRAGIGVHHAGMLPKYRRLVERLAQEGLLKVICGTDTLGVGINVPIRTVLITALSKFDGERTRLLNAREFHQIAGRAGRAGFDTAGTVVVQAPEHVIENARAQAKAAAKFAGVKDEAERAKRMKQSTRSSPKKTPPQGFVSWGRATFEKLTTAEPEAMSSHMRVNHSMLLNILERPGDPVIAVRRLLRSTHETPARQAALMRRALGIFRELLATGVVEKLPQPDPEGRTVELTVDLQPDFALNQPLSPFALAAFELLDPADPEYALDMVSIIEATLDPPRQVLSAQLKKAKGEAVAAMKAEGMDYTDRMNALDEITYPQPLAELLEQQFEVYRAQAPWLNDFELSPKSVVRDMFERAMGFTDYVNFYGIARSEGVLLRYLTDAVKALRQTIPQDARTEEIDLILSWLDEMVKQTDSSLLEEWEDLLAGDIDELKKDHEALEPPAPPRLTSNVPVFTVMVRNAMFRRVRLFGDEQDRALAELDAPDGGPSRNAVFSPDDWADAMDGYFGDYEDIDDGPAARGPQYFRVNTTPSPEPGGGVPEGVTGQRWWAVRQILVDPEGNLDWGINAMVDLDASDEFARPVIQVVSVGAPEAGWAL</sequence>
<evidence type="ECO:0000256" key="3">
    <source>
        <dbReference type="ARBA" id="ARBA00022806"/>
    </source>
</evidence>
<dbReference type="Pfam" id="PF00270">
    <property type="entry name" value="DEAD"/>
    <property type="match status" value="1"/>
</dbReference>
<protein>
    <submittedName>
        <fullName evidence="8">Helicase conserved C-terminal domain-containing protein</fullName>
    </submittedName>
</protein>
<evidence type="ECO:0000313" key="8">
    <source>
        <dbReference type="EMBL" id="SFV22948.1"/>
    </source>
</evidence>
<keyword evidence="4" id="KW-0067">ATP-binding</keyword>
<evidence type="ECO:0000256" key="4">
    <source>
        <dbReference type="ARBA" id="ARBA00022840"/>
    </source>
</evidence>
<feature type="region of interest" description="Disordered" evidence="5">
    <location>
        <begin position="412"/>
        <end position="435"/>
    </location>
</feature>
<dbReference type="Pfam" id="PF12029">
    <property type="entry name" value="DUF3516"/>
    <property type="match status" value="1"/>
</dbReference>
<dbReference type="OrthoDB" id="3229913at2"/>
<evidence type="ECO:0000256" key="1">
    <source>
        <dbReference type="ARBA" id="ARBA00022741"/>
    </source>
</evidence>
<dbReference type="Proteomes" id="UP000198881">
    <property type="component" value="Unassembled WGS sequence"/>
</dbReference>
<dbReference type="CDD" id="cd17921">
    <property type="entry name" value="DEXHc_Ski2"/>
    <property type="match status" value="1"/>
</dbReference>
<feature type="domain" description="Helicase C-terminal" evidence="7">
    <location>
        <begin position="232"/>
        <end position="437"/>
    </location>
</feature>
<organism evidence="8 9">
    <name type="scientific">Micrococcus terreus</name>
    <dbReference type="NCBI Taxonomy" id="574650"/>
    <lineage>
        <taxon>Bacteria</taxon>
        <taxon>Bacillati</taxon>
        <taxon>Actinomycetota</taxon>
        <taxon>Actinomycetes</taxon>
        <taxon>Micrococcales</taxon>
        <taxon>Micrococcaceae</taxon>
        <taxon>Micrococcus</taxon>
    </lineage>
</organism>
<name>A0A1I7MM18_9MICC</name>
<dbReference type="PANTHER" id="PTHR12131">
    <property type="entry name" value="ATP-DEPENDENT RNA AND DNA HELICASE"/>
    <property type="match status" value="1"/>
</dbReference>
<dbReference type="PANTHER" id="PTHR12131:SF1">
    <property type="entry name" value="ATP-DEPENDENT RNA HELICASE SUPV3L1, MITOCHONDRIAL-RELATED"/>
    <property type="match status" value="1"/>
</dbReference>
<evidence type="ECO:0000259" key="7">
    <source>
        <dbReference type="PROSITE" id="PS51194"/>
    </source>
</evidence>
<dbReference type="GO" id="GO:0004386">
    <property type="term" value="F:helicase activity"/>
    <property type="evidence" value="ECO:0007669"/>
    <property type="project" value="UniProtKB-KW"/>
</dbReference>
<dbReference type="GO" id="GO:0003676">
    <property type="term" value="F:nucleic acid binding"/>
    <property type="evidence" value="ECO:0007669"/>
    <property type="project" value="InterPro"/>
</dbReference>
<dbReference type="InterPro" id="IPR001650">
    <property type="entry name" value="Helicase_C-like"/>
</dbReference>
<dbReference type="SMART" id="SM00487">
    <property type="entry name" value="DEXDc"/>
    <property type="match status" value="1"/>
</dbReference>
<dbReference type="PROSITE" id="PS51192">
    <property type="entry name" value="HELICASE_ATP_BIND_1"/>
    <property type="match status" value="1"/>
</dbReference>